<dbReference type="PANTHER" id="PTHR33459:SF7">
    <property type="entry name" value="DD-GDCA PROTEIN"/>
    <property type="match status" value="1"/>
</dbReference>
<dbReference type="PROSITE" id="PS00022">
    <property type="entry name" value="EGF_1"/>
    <property type="match status" value="1"/>
</dbReference>
<dbReference type="InterPro" id="IPR013111">
    <property type="entry name" value="EGF_extracell"/>
</dbReference>
<dbReference type="Pfam" id="PF07974">
    <property type="entry name" value="EGF_2"/>
    <property type="match status" value="1"/>
</dbReference>
<organism evidence="6">
    <name type="scientific">Naegleria gruberi</name>
    <name type="common">Amoeba</name>
    <dbReference type="NCBI Taxonomy" id="5762"/>
    <lineage>
        <taxon>Eukaryota</taxon>
        <taxon>Discoba</taxon>
        <taxon>Heterolobosea</taxon>
        <taxon>Tetramitia</taxon>
        <taxon>Eutetramitia</taxon>
        <taxon>Vahlkampfiidae</taxon>
        <taxon>Naegleria</taxon>
    </lineage>
</organism>
<dbReference type="KEGG" id="ngr:NAEGRDRAFT_71564"/>
<dbReference type="InParanoid" id="D2VRF2"/>
<evidence type="ECO:0000256" key="1">
    <source>
        <dbReference type="ARBA" id="ARBA00023157"/>
    </source>
</evidence>
<dbReference type="InterPro" id="IPR000742">
    <property type="entry name" value="EGF"/>
</dbReference>
<feature type="chain" id="PRO_5003037770" evidence="3">
    <location>
        <begin position="29"/>
        <end position="644"/>
    </location>
</feature>
<name>D2VRF2_NAEGR</name>
<dbReference type="RefSeq" id="XP_002673341.1">
    <property type="nucleotide sequence ID" value="XM_002673295.1"/>
</dbReference>
<feature type="domain" description="EGF-like" evidence="4">
    <location>
        <begin position="555"/>
        <end position="594"/>
    </location>
</feature>
<keyword evidence="2" id="KW-0245">EGF-like domain</keyword>
<keyword evidence="6" id="KW-1185">Reference proteome</keyword>
<dbReference type="PROSITE" id="PS50026">
    <property type="entry name" value="EGF_3"/>
    <property type="match status" value="1"/>
</dbReference>
<evidence type="ECO:0000256" key="3">
    <source>
        <dbReference type="SAM" id="SignalP"/>
    </source>
</evidence>
<dbReference type="InterPro" id="IPR052326">
    <property type="entry name" value="Diff-Dev_Assoc_Protein"/>
</dbReference>
<evidence type="ECO:0000313" key="5">
    <source>
        <dbReference type="EMBL" id="EFC40597.1"/>
    </source>
</evidence>
<dbReference type="Gene3D" id="2.10.25.10">
    <property type="entry name" value="Laminin"/>
    <property type="match status" value="1"/>
</dbReference>
<gene>
    <name evidence="5" type="ORF">NAEGRDRAFT_71564</name>
</gene>
<dbReference type="Proteomes" id="UP000006671">
    <property type="component" value="Unassembled WGS sequence"/>
</dbReference>
<keyword evidence="1 2" id="KW-1015">Disulfide bond</keyword>
<protein>
    <submittedName>
        <fullName evidence="5">Predicted protein</fullName>
    </submittedName>
</protein>
<comment type="caution">
    <text evidence="2">Lacks conserved residue(s) required for the propagation of feature annotation.</text>
</comment>
<evidence type="ECO:0000313" key="6">
    <source>
        <dbReference type="Proteomes" id="UP000006671"/>
    </source>
</evidence>
<dbReference type="VEuPathDB" id="AmoebaDB:NAEGRDRAFT_71564"/>
<reference evidence="5 6" key="1">
    <citation type="journal article" date="2010" name="Cell">
        <title>The genome of Naegleria gruberi illuminates early eukaryotic versatility.</title>
        <authorList>
            <person name="Fritz-Laylin L.K."/>
            <person name="Prochnik S.E."/>
            <person name="Ginger M.L."/>
            <person name="Dacks J.B."/>
            <person name="Carpenter M.L."/>
            <person name="Field M.C."/>
            <person name="Kuo A."/>
            <person name="Paredez A."/>
            <person name="Chapman J."/>
            <person name="Pham J."/>
            <person name="Shu S."/>
            <person name="Neupane R."/>
            <person name="Cipriano M."/>
            <person name="Mancuso J."/>
            <person name="Tu H."/>
            <person name="Salamov A."/>
            <person name="Lindquist E."/>
            <person name="Shapiro H."/>
            <person name="Lucas S."/>
            <person name="Grigoriev I.V."/>
            <person name="Cande W.Z."/>
            <person name="Fulton C."/>
            <person name="Rokhsar D.S."/>
            <person name="Dawson S.C."/>
        </authorList>
    </citation>
    <scope>NUCLEOTIDE SEQUENCE [LARGE SCALE GENOMIC DNA]</scope>
    <source>
        <strain evidence="5 6">NEG-M</strain>
    </source>
</reference>
<sequence length="644" mass="69670">MFTNDLLFVALCLVFALYVGQFVHVTNGQNCSASSLVSNFAIDQAANVQCQIGYAPDKLSLQCRPYDTVFDENYGKLCNVSSDCQLSFVCSELSKICVPSKTRRLGDACLARESCVEPFNCFNGVCSIVKESSDRKFGEKCNFIDYANNTKHLCNPTFACLAVSYPIYHCFERIESDIGGFCGQNSTSFQSGSCKVGMCNAITEQCVPYLTNATEGQGCEIMTPNSYTTCGSNYECRLGTCYLKVDAGLDETCLYYNSTSYTFGVCREKLTCSGGKCIGLTISPLGGYCGQNSTGRYNCGNGYCFLEKCVPYVSSLIGGKCDVTDSEGFFTCKNDGTSPYCFNNICRTRGKLGESCQHKSDSCTSQLICRSIGGAPKTCENYAQKNENCSSTSDCATGLLCLYSKCTNLNGKSVGEACFSNSECDSGLCYNSICSLNYNTSSCSTDSDCNIYENSKCSCGSGRSSSDSTFGTCAGLKRCNVYQLILEICLSNYGRGASVTTIFDRHSSIHKDCAKEFSQYYSCLRIGISEAGNVQSLSISGLDVNTQVKDPAVVKIAQCNAFLSHHLSVCSGFGDCIADGVCKCYPGYTGTYCQTIYTPQKSSIIPPTNSIGGENRTALLSEGKKNTYSNLLWIVLISLIFIPH</sequence>
<dbReference type="OrthoDB" id="410592at2759"/>
<dbReference type="GeneID" id="8854645"/>
<feature type="disulfide bond" evidence="2">
    <location>
        <begin position="584"/>
        <end position="593"/>
    </location>
</feature>
<dbReference type="PROSITE" id="PS01186">
    <property type="entry name" value="EGF_2"/>
    <property type="match status" value="1"/>
</dbReference>
<dbReference type="PANTHER" id="PTHR33459">
    <property type="entry name" value="DD-GDCA PROTEIN"/>
    <property type="match status" value="1"/>
</dbReference>
<feature type="signal peptide" evidence="3">
    <location>
        <begin position="1"/>
        <end position="28"/>
    </location>
</feature>
<dbReference type="AlphaFoldDB" id="D2VRF2"/>
<evidence type="ECO:0000256" key="2">
    <source>
        <dbReference type="PROSITE-ProRule" id="PRU00076"/>
    </source>
</evidence>
<evidence type="ECO:0000259" key="4">
    <source>
        <dbReference type="PROSITE" id="PS50026"/>
    </source>
</evidence>
<dbReference type="EMBL" id="GG738891">
    <property type="protein sequence ID" value="EFC40597.1"/>
    <property type="molecule type" value="Genomic_DNA"/>
</dbReference>
<proteinExistence type="predicted"/>
<accession>D2VRF2</accession>
<keyword evidence="3" id="KW-0732">Signal</keyword>